<dbReference type="InterPro" id="IPR029063">
    <property type="entry name" value="SAM-dependent_MTases_sf"/>
</dbReference>
<evidence type="ECO:0000256" key="1">
    <source>
        <dbReference type="ARBA" id="ARBA00011900"/>
    </source>
</evidence>
<evidence type="ECO:0000256" key="7">
    <source>
        <dbReference type="SAM" id="Phobius"/>
    </source>
</evidence>
<dbReference type="EC" id="2.1.1.72" evidence="1"/>
<evidence type="ECO:0000256" key="2">
    <source>
        <dbReference type="ARBA" id="ARBA00022603"/>
    </source>
</evidence>
<name>A0ABU3Z7Y6_9FIRM</name>
<dbReference type="InterPro" id="IPR051537">
    <property type="entry name" value="DNA_Adenine_Mtase"/>
</dbReference>
<dbReference type="GO" id="GO:0008168">
    <property type="term" value="F:methyltransferase activity"/>
    <property type="evidence" value="ECO:0007669"/>
    <property type="project" value="UniProtKB-KW"/>
</dbReference>
<keyword evidence="7" id="KW-0472">Membrane</keyword>
<keyword evidence="2 9" id="KW-0489">Methyltransferase</keyword>
<evidence type="ECO:0000256" key="6">
    <source>
        <dbReference type="ARBA" id="ARBA00047942"/>
    </source>
</evidence>
<dbReference type="PANTHER" id="PTHR42933">
    <property type="entry name" value="SLR6095 PROTEIN"/>
    <property type="match status" value="1"/>
</dbReference>
<accession>A0ABU3Z7Y6</accession>
<protein>
    <recommendedName>
        <fullName evidence="1">site-specific DNA-methyltransferase (adenine-specific)</fullName>
        <ecNumber evidence="1">2.1.1.72</ecNumber>
    </recommendedName>
</protein>
<dbReference type="InterPro" id="IPR003356">
    <property type="entry name" value="DNA_methylase_A-5"/>
</dbReference>
<evidence type="ECO:0000256" key="4">
    <source>
        <dbReference type="ARBA" id="ARBA00022691"/>
    </source>
</evidence>
<keyword evidence="7" id="KW-0812">Transmembrane</keyword>
<keyword evidence="3" id="KW-0808">Transferase</keyword>
<keyword evidence="10" id="KW-1185">Reference proteome</keyword>
<comment type="catalytic activity">
    <reaction evidence="6">
        <text>a 2'-deoxyadenosine in DNA + S-adenosyl-L-methionine = an N(6)-methyl-2'-deoxyadenosine in DNA + S-adenosyl-L-homocysteine + H(+)</text>
        <dbReference type="Rhea" id="RHEA:15197"/>
        <dbReference type="Rhea" id="RHEA-COMP:12418"/>
        <dbReference type="Rhea" id="RHEA-COMP:12419"/>
        <dbReference type="ChEBI" id="CHEBI:15378"/>
        <dbReference type="ChEBI" id="CHEBI:57856"/>
        <dbReference type="ChEBI" id="CHEBI:59789"/>
        <dbReference type="ChEBI" id="CHEBI:90615"/>
        <dbReference type="ChEBI" id="CHEBI:90616"/>
        <dbReference type="EC" id="2.1.1.72"/>
    </reaction>
</comment>
<dbReference type="GO" id="GO:0032259">
    <property type="term" value="P:methylation"/>
    <property type="evidence" value="ECO:0007669"/>
    <property type="project" value="UniProtKB-KW"/>
</dbReference>
<reference evidence="9 10" key="1">
    <citation type="submission" date="2023-10" db="EMBL/GenBank/DDBJ databases">
        <title>Veillonella sp. nov., isolated from a pig farm feces dump.</title>
        <authorList>
            <person name="Chang Y.-H."/>
        </authorList>
    </citation>
    <scope>NUCLEOTIDE SEQUENCE [LARGE SCALE GENOMIC DNA]</scope>
    <source>
        <strain evidence="9 10">YH-vei2233</strain>
    </source>
</reference>
<evidence type="ECO:0000313" key="9">
    <source>
        <dbReference type="EMBL" id="MDV5088028.1"/>
    </source>
</evidence>
<dbReference type="Proteomes" id="UP001272515">
    <property type="component" value="Unassembled WGS sequence"/>
</dbReference>
<evidence type="ECO:0000256" key="3">
    <source>
        <dbReference type="ARBA" id="ARBA00022679"/>
    </source>
</evidence>
<organism evidence="9 10">
    <name type="scientific">Veillonella absiana</name>
    <dbReference type="NCBI Taxonomy" id="3079305"/>
    <lineage>
        <taxon>Bacteria</taxon>
        <taxon>Bacillati</taxon>
        <taxon>Bacillota</taxon>
        <taxon>Negativicutes</taxon>
        <taxon>Veillonellales</taxon>
        <taxon>Veillonellaceae</taxon>
        <taxon>Veillonella</taxon>
    </lineage>
</organism>
<evidence type="ECO:0000259" key="8">
    <source>
        <dbReference type="Pfam" id="PF02384"/>
    </source>
</evidence>
<dbReference type="SUPFAM" id="SSF53335">
    <property type="entry name" value="S-adenosyl-L-methionine-dependent methyltransferases"/>
    <property type="match status" value="1"/>
</dbReference>
<sequence>MVLIDPACGTAGFLVSASEYVRSHYESTMTDAQWNHFSSTMFSGFDTDPTMLRISAMNVLVSFQTVYCLVAIKPIKPSAKNW</sequence>
<keyword evidence="4" id="KW-0949">S-adenosyl-L-methionine</keyword>
<dbReference type="Pfam" id="PF02384">
    <property type="entry name" value="N6_Mtase"/>
    <property type="match status" value="1"/>
</dbReference>
<dbReference type="PANTHER" id="PTHR42933:SF3">
    <property type="entry name" value="TYPE I RESTRICTION ENZYME MJAVIII METHYLASE SUBUNIT"/>
    <property type="match status" value="1"/>
</dbReference>
<dbReference type="Gene3D" id="3.40.50.150">
    <property type="entry name" value="Vaccinia Virus protein VP39"/>
    <property type="match status" value="1"/>
</dbReference>
<feature type="domain" description="DNA methylase adenine-specific" evidence="8">
    <location>
        <begin position="3"/>
        <end position="61"/>
    </location>
</feature>
<dbReference type="RefSeq" id="WP_317329749.1">
    <property type="nucleotide sequence ID" value="NZ_JAWJZA010000002.1"/>
</dbReference>
<feature type="transmembrane region" description="Helical" evidence="7">
    <location>
        <begin position="51"/>
        <end position="72"/>
    </location>
</feature>
<gene>
    <name evidence="9" type="ORF">RVY80_04090</name>
</gene>
<evidence type="ECO:0000313" key="10">
    <source>
        <dbReference type="Proteomes" id="UP001272515"/>
    </source>
</evidence>
<keyword evidence="7" id="KW-1133">Transmembrane helix</keyword>
<proteinExistence type="predicted"/>
<dbReference type="EMBL" id="JAWJZB010000004">
    <property type="protein sequence ID" value="MDV5088028.1"/>
    <property type="molecule type" value="Genomic_DNA"/>
</dbReference>
<keyword evidence="5" id="KW-0680">Restriction system</keyword>
<comment type="caution">
    <text evidence="9">The sequence shown here is derived from an EMBL/GenBank/DDBJ whole genome shotgun (WGS) entry which is preliminary data.</text>
</comment>
<evidence type="ECO:0000256" key="5">
    <source>
        <dbReference type="ARBA" id="ARBA00022747"/>
    </source>
</evidence>